<reference evidence="2" key="1">
    <citation type="submission" date="2009-09" db="EMBL/GenBank/DDBJ databases">
        <title>The complete chromosome of Desulfohalobium retbaense DSM 5692.</title>
        <authorList>
            <consortium name="US DOE Joint Genome Institute (JGI-PGF)"/>
            <person name="Lucas S."/>
            <person name="Copeland A."/>
            <person name="Lapidus A."/>
            <person name="Glavina del Rio T."/>
            <person name="Dalin E."/>
            <person name="Tice H."/>
            <person name="Bruce D."/>
            <person name="Goodwin L."/>
            <person name="Pitluck S."/>
            <person name="Kyrpides N."/>
            <person name="Mavromatis K."/>
            <person name="Ivanova N."/>
            <person name="Mikhailova N."/>
            <person name="Munk A.C."/>
            <person name="Brettin T."/>
            <person name="Detter J.C."/>
            <person name="Han C."/>
            <person name="Tapia R."/>
            <person name="Larimer F."/>
            <person name="Land M."/>
            <person name="Hauser L."/>
            <person name="Markowitz V."/>
            <person name="Cheng J.-F."/>
            <person name="Hugenholtz P."/>
            <person name="Woyke T."/>
            <person name="Wu D."/>
            <person name="Spring S."/>
            <person name="Klenk H.-P."/>
            <person name="Eisen J.A."/>
        </authorList>
    </citation>
    <scope>NUCLEOTIDE SEQUENCE [LARGE SCALE GENOMIC DNA]</scope>
    <source>
        <strain evidence="2">DSM 5692</strain>
    </source>
</reference>
<proteinExistence type="predicted"/>
<evidence type="ECO:0008006" key="3">
    <source>
        <dbReference type="Google" id="ProtNLM"/>
    </source>
</evidence>
<sequence length="403" mass="47156">MTAPSTLSLQWHKSMASIPREEWNRLSTPLQNPLLSWDWLHLLETSGAVRTRTGWTPSHVTLWRERRLVAAAPLYLRHNSWGDYIFDQVWAEVAERIGLGYYPKLVGACPFSPVPGYRFLLDPAENEQHLTTRILRSIHTMAVKRGISGCHFHFVDPEWKPLLEHCDYLAWVQPGFLWHNDAFKSFEDFLSRFHRNQRRNIRRELRKPAELGIETRIVPADQAPEQFFTRMYAMYRKTARQFGRWGCHFLTPQFFLELSQNKELCRNLLFTAGFERHGSGKPIALSLLIRKGNTLLGRYWGCLKDYDALHFNLCYYLPIQWAIDHGIAFFDPGMGGEHKSRRGFCAVANHSLHRFFPRPLMALFRQHIEAINRHQREGIATLNATAPYVFANSQRQWPVEEKN</sequence>
<dbReference type="SUPFAM" id="SSF55729">
    <property type="entry name" value="Acyl-CoA N-acyltransferases (Nat)"/>
    <property type="match status" value="1"/>
</dbReference>
<name>C8WZG0_DESRD</name>
<dbReference type="RefSeq" id="WP_015750594.1">
    <property type="nucleotide sequence ID" value="NC_013223.1"/>
</dbReference>
<dbReference type="InterPro" id="IPR007434">
    <property type="entry name" value="FemAB-like"/>
</dbReference>
<dbReference type="InterPro" id="IPR016181">
    <property type="entry name" value="Acyl_CoA_acyltransferase"/>
</dbReference>
<dbReference type="EMBL" id="CP001734">
    <property type="protein sequence ID" value="ACV67435.1"/>
    <property type="molecule type" value="Genomic_DNA"/>
</dbReference>
<dbReference type="Pfam" id="PF04339">
    <property type="entry name" value="FemAB_like"/>
    <property type="match status" value="1"/>
</dbReference>
<dbReference type="STRING" id="485915.Dret_0133"/>
<protein>
    <recommendedName>
        <fullName evidence="3">BioF2-like acetyltransferase domain-containing protein</fullName>
    </recommendedName>
</protein>
<reference evidence="1 2" key="2">
    <citation type="journal article" date="2010" name="Stand. Genomic Sci.">
        <title>Complete genome sequence of Desulfohalobium retbaense type strain (HR(100)).</title>
        <authorList>
            <person name="Spring S."/>
            <person name="Nolan M."/>
            <person name="Lapidus A."/>
            <person name="Glavina Del Rio T."/>
            <person name="Copeland A."/>
            <person name="Tice H."/>
            <person name="Cheng J.F."/>
            <person name="Lucas S."/>
            <person name="Land M."/>
            <person name="Chen F."/>
            <person name="Bruce D."/>
            <person name="Goodwin L."/>
            <person name="Pitluck S."/>
            <person name="Ivanova N."/>
            <person name="Mavromatis K."/>
            <person name="Mikhailova N."/>
            <person name="Pati A."/>
            <person name="Chen A."/>
            <person name="Palaniappan K."/>
            <person name="Hauser L."/>
            <person name="Chang Y.J."/>
            <person name="Jeffries C.D."/>
            <person name="Munk C."/>
            <person name="Kiss H."/>
            <person name="Chain P."/>
            <person name="Han C."/>
            <person name="Brettin T."/>
            <person name="Detter J.C."/>
            <person name="Schuler E."/>
            <person name="Goker M."/>
            <person name="Rohde M."/>
            <person name="Bristow J."/>
            <person name="Eisen J.A."/>
            <person name="Markowitz V."/>
            <person name="Hugenholtz P."/>
            <person name="Kyrpides N.C."/>
            <person name="Klenk H.P."/>
        </authorList>
    </citation>
    <scope>NUCLEOTIDE SEQUENCE [LARGE SCALE GENOMIC DNA]</scope>
    <source>
        <strain evidence="1 2">DSM 5692</strain>
    </source>
</reference>
<dbReference type="KEGG" id="drt:Dret_0133"/>
<evidence type="ECO:0000313" key="2">
    <source>
        <dbReference type="Proteomes" id="UP000001052"/>
    </source>
</evidence>
<dbReference type="HOGENOM" id="CLU_036032_1_0_7"/>
<dbReference type="eggNOG" id="COG3146">
    <property type="taxonomic scope" value="Bacteria"/>
</dbReference>
<dbReference type="PANTHER" id="PTHR47017:SF1">
    <property type="entry name" value="ACYL-COA"/>
    <property type="match status" value="1"/>
</dbReference>
<accession>C8WZG0</accession>
<dbReference type="OrthoDB" id="9776898at2"/>
<dbReference type="Proteomes" id="UP000001052">
    <property type="component" value="Chromosome"/>
</dbReference>
<gene>
    <name evidence="1" type="ordered locus">Dret_0133</name>
</gene>
<dbReference type="Gene3D" id="3.40.630.30">
    <property type="match status" value="1"/>
</dbReference>
<evidence type="ECO:0000313" key="1">
    <source>
        <dbReference type="EMBL" id="ACV67435.1"/>
    </source>
</evidence>
<dbReference type="PANTHER" id="PTHR47017">
    <property type="entry name" value="ACYL-COA"/>
    <property type="match status" value="1"/>
</dbReference>
<keyword evidence="2" id="KW-1185">Reference proteome</keyword>
<organism evidence="1 2">
    <name type="scientific">Desulfohalobium retbaense (strain ATCC 49708 / DSM 5692 / JCM 16813 / HR100)</name>
    <dbReference type="NCBI Taxonomy" id="485915"/>
    <lineage>
        <taxon>Bacteria</taxon>
        <taxon>Pseudomonadati</taxon>
        <taxon>Thermodesulfobacteriota</taxon>
        <taxon>Desulfovibrionia</taxon>
        <taxon>Desulfovibrionales</taxon>
        <taxon>Desulfohalobiaceae</taxon>
        <taxon>Desulfohalobium</taxon>
    </lineage>
</organism>
<dbReference type="AlphaFoldDB" id="C8WZG0"/>